<dbReference type="PROSITE" id="PS51722">
    <property type="entry name" value="G_TR_2"/>
    <property type="match status" value="1"/>
</dbReference>
<keyword evidence="12" id="KW-1185">Reference proteome</keyword>
<reference evidence="11 12" key="1">
    <citation type="submission" date="2016-12" db="EMBL/GenBank/DDBJ databases">
        <title>Isolation and genomic insights into novel planktonic Zetaproteobacteria from stratified waters of the Chesapeake Bay.</title>
        <authorList>
            <person name="McAllister S.M."/>
            <person name="Kato S."/>
            <person name="Chan C.S."/>
            <person name="Chiu B.K."/>
            <person name="Field E.K."/>
        </authorList>
    </citation>
    <scope>NUCLEOTIDE SEQUENCE [LARGE SCALE GENOMIC DNA]</scope>
    <source>
        <strain evidence="11 12">CP-5</strain>
    </source>
</reference>
<dbReference type="Gene3D" id="3.40.50.10050">
    <property type="entry name" value="Translation initiation factor IF- 2, domain 3"/>
    <property type="match status" value="1"/>
</dbReference>
<dbReference type="Pfam" id="PF00009">
    <property type="entry name" value="GTP_EFTU"/>
    <property type="match status" value="1"/>
</dbReference>
<dbReference type="PANTHER" id="PTHR43381:SF5">
    <property type="entry name" value="TR-TYPE G DOMAIN-CONTAINING PROTEIN"/>
    <property type="match status" value="1"/>
</dbReference>
<dbReference type="InterPro" id="IPR015760">
    <property type="entry name" value="TIF_IF2"/>
</dbReference>
<dbReference type="InterPro" id="IPR053905">
    <property type="entry name" value="EF-G-like_DII"/>
</dbReference>
<evidence type="ECO:0000256" key="4">
    <source>
        <dbReference type="ARBA" id="ARBA00022741"/>
    </source>
</evidence>
<evidence type="ECO:0000256" key="2">
    <source>
        <dbReference type="ARBA" id="ARBA00020675"/>
    </source>
</evidence>
<keyword evidence="3 7" id="KW-0396">Initiation factor</keyword>
<dbReference type="InterPro" id="IPR027417">
    <property type="entry name" value="P-loop_NTPase"/>
</dbReference>
<dbReference type="SUPFAM" id="SSF50447">
    <property type="entry name" value="Translation proteins"/>
    <property type="match status" value="2"/>
</dbReference>
<dbReference type="PANTHER" id="PTHR43381">
    <property type="entry name" value="TRANSLATION INITIATION FACTOR IF-2-RELATED"/>
    <property type="match status" value="1"/>
</dbReference>
<keyword evidence="6 7" id="KW-0342">GTP-binding</keyword>
<feature type="compositionally biased region" description="Pro residues" evidence="9">
    <location>
        <begin position="181"/>
        <end position="190"/>
    </location>
</feature>
<protein>
    <recommendedName>
        <fullName evidence="2 7">Translation initiation factor IF-2</fullName>
    </recommendedName>
</protein>
<feature type="compositionally biased region" description="Low complexity" evidence="9">
    <location>
        <begin position="191"/>
        <end position="247"/>
    </location>
</feature>
<comment type="function">
    <text evidence="7 8">One of the essential components for the initiation of protein synthesis. Protects formylmethionyl-tRNA from spontaneous hydrolysis and promotes its binding to the 30S ribosomal subunits. Also involved in the hydrolysis of GTP during the formation of the 70S ribosomal complex.</text>
</comment>
<organism evidence="11 12">
    <name type="scientific">Mariprofundus aestuarium</name>
    <dbReference type="NCBI Taxonomy" id="1921086"/>
    <lineage>
        <taxon>Bacteria</taxon>
        <taxon>Pseudomonadati</taxon>
        <taxon>Pseudomonadota</taxon>
        <taxon>Candidatius Mariprofundia</taxon>
        <taxon>Mariprofundales</taxon>
        <taxon>Mariprofundaceae</taxon>
        <taxon>Mariprofundus</taxon>
    </lineage>
</organism>
<dbReference type="Proteomes" id="UP000231701">
    <property type="component" value="Chromosome"/>
</dbReference>
<evidence type="ECO:0000256" key="7">
    <source>
        <dbReference type="HAMAP-Rule" id="MF_00100"/>
    </source>
</evidence>
<keyword evidence="5 7" id="KW-0648">Protein biosynthesis</keyword>
<feature type="region of interest" description="Disordered" evidence="9">
    <location>
        <begin position="74"/>
        <end position="114"/>
    </location>
</feature>
<comment type="subcellular location">
    <subcellularLocation>
        <location evidence="7">Cytoplasm</location>
    </subcellularLocation>
</comment>
<proteinExistence type="inferred from homology"/>
<dbReference type="FunFam" id="3.40.50.300:FF:000019">
    <property type="entry name" value="Translation initiation factor IF-2"/>
    <property type="match status" value="1"/>
</dbReference>
<dbReference type="NCBIfam" id="TIGR00487">
    <property type="entry name" value="IF-2"/>
    <property type="match status" value="1"/>
</dbReference>
<dbReference type="Gene3D" id="2.40.30.10">
    <property type="entry name" value="Translation factors"/>
    <property type="match status" value="2"/>
</dbReference>
<dbReference type="KEGG" id="maes:Ga0123461_1361"/>
<keyword evidence="4 7" id="KW-0547">Nucleotide-binding</keyword>
<accession>A0A2K8KXV1</accession>
<sequence>MAKRILDLAKELGVEASDIQRVAVQCNIVVSGPTSSLDADDQGKIRAAIKSAAKPEAKKSGGTTLTLNRPMVAGQARGSAQVEGRGRKVEVAVRRRHTPVSKMGVTSRVTPEEEPVAAAPVAPVAPAAPVSPQKPLAPAQRAAAAVEKKKLEEAKKIQEKAASAQAAAKAKESAAAEIPAAPRPTAPVAPRPAVTTTAPRPTTTVVKKAGPTPAQRAAAATAAIKQAAPTVSRPTARPAGASRPAARPGERPQGRAGGLPQNRPAARPGERPQNRPGARPGERPQNRPGARPTESTHKGPRTTIRRGLTPAQIAASKAPSSSVKQIEKKISEDRASQRRAAQPQRQARPGGPGAPGAPQQGAMRRTPSVAVSPDATAPPPPGAQRRRGGPGGARPQRRLSPAEKAARRDYASKRHEVLTPEQQDRQARLARGSRKRDFGVNKDDEAFVVRTVEVTDPIMVSELASRMAFKSAQVVRKLFEMGMTTTINEAIDAETAVLIVEEFGHKAKIINAAAVEDVLVEDTSEDNEEDLVPRPPVVVVMGHVDHGKTSILDALRKAHVADGEAGGITQHIGAYMVKLESGEKVVFIDTPGHEAFTSLRSRGASMTDVAVLVVAADDGVMPQTVEALNHARAAGVPIIVAVNKMDKEGADPEKVMRQLAEHELLSEEWGGDTMFVPVSAHSGQGLDELLEMLALQTEILELKANPARRGKGIVVESRLDRGRGPVATVLVQNGTFNQGDTVVVGSATGRLRAIVDENSVQHRTAGPSIPFELLGLDMVPEAGQEIFAVENEKQARDIVRYRKDRDREMGAEAKKRASLDELFADLQSGIKEVPVLIKGDVTGSVEAMAESLAKAGTEEVKVKVVHKGIGGITESDVMLASAANAIIIGFNVRPETKAKKVAEVEGVDIRFYKIIYEAIDEIKAAMAGVLSPNKVEKVTGEAEVRDVFQSPKIGAVAGCYMTEGTVTRDAHVRVLRDGVMIYDGVLASLRRFKDDVKEVKTGYECGMSIEKFNDVKVGDRFEFYIIEEVAATL</sequence>
<dbReference type="Pfam" id="PF04760">
    <property type="entry name" value="IF2_N"/>
    <property type="match status" value="1"/>
</dbReference>
<feature type="domain" description="Tr-type G" evidence="10">
    <location>
        <begin position="533"/>
        <end position="701"/>
    </location>
</feature>
<dbReference type="InterPro" id="IPR036925">
    <property type="entry name" value="TIF_IF2_dom3_sf"/>
</dbReference>
<feature type="compositionally biased region" description="Low complexity" evidence="9">
    <location>
        <begin position="338"/>
        <end position="349"/>
    </location>
</feature>
<comment type="similarity">
    <text evidence="1 7 8">Belongs to the TRAFAC class translation factor GTPase superfamily. Classic translation factor GTPase family. IF-2 subfamily.</text>
</comment>
<dbReference type="CDD" id="cd03692">
    <property type="entry name" value="mtIF2_IVc"/>
    <property type="match status" value="1"/>
</dbReference>
<dbReference type="InterPro" id="IPR000795">
    <property type="entry name" value="T_Tr_GTP-bd_dom"/>
</dbReference>
<feature type="compositionally biased region" description="Basic and acidic residues" evidence="9">
    <location>
        <begin position="325"/>
        <end position="336"/>
    </location>
</feature>
<dbReference type="PROSITE" id="PS01176">
    <property type="entry name" value="IF2"/>
    <property type="match status" value="1"/>
</dbReference>
<feature type="binding site" evidence="7">
    <location>
        <begin position="643"/>
        <end position="646"/>
    </location>
    <ligand>
        <name>GTP</name>
        <dbReference type="ChEBI" id="CHEBI:37565"/>
    </ligand>
</feature>
<evidence type="ECO:0000256" key="9">
    <source>
        <dbReference type="SAM" id="MobiDB-lite"/>
    </source>
</evidence>
<dbReference type="Gene3D" id="1.10.10.2480">
    <property type="match status" value="1"/>
</dbReference>
<dbReference type="HAMAP" id="MF_00100_B">
    <property type="entry name" value="IF_2_B"/>
    <property type="match status" value="1"/>
</dbReference>
<evidence type="ECO:0000259" key="10">
    <source>
        <dbReference type="PROSITE" id="PS51722"/>
    </source>
</evidence>
<feature type="binding site" evidence="7">
    <location>
        <begin position="589"/>
        <end position="593"/>
    </location>
    <ligand>
        <name>GTP</name>
        <dbReference type="ChEBI" id="CHEBI:37565"/>
    </ligand>
</feature>
<evidence type="ECO:0000256" key="8">
    <source>
        <dbReference type="RuleBase" id="RU000644"/>
    </source>
</evidence>
<dbReference type="InterPro" id="IPR006847">
    <property type="entry name" value="IF2_N"/>
</dbReference>
<dbReference type="OrthoDB" id="5287317at2"/>
<dbReference type="CDD" id="cd01887">
    <property type="entry name" value="IF2_eIF5B"/>
    <property type="match status" value="1"/>
</dbReference>
<evidence type="ECO:0000313" key="12">
    <source>
        <dbReference type="Proteomes" id="UP000231701"/>
    </source>
</evidence>
<dbReference type="InterPro" id="IPR023115">
    <property type="entry name" value="TIF_IF2_dom3"/>
</dbReference>
<evidence type="ECO:0000256" key="5">
    <source>
        <dbReference type="ARBA" id="ARBA00022917"/>
    </source>
</evidence>
<dbReference type="InterPro" id="IPR009000">
    <property type="entry name" value="Transl_B-barrel_sf"/>
</dbReference>
<dbReference type="InterPro" id="IPR005225">
    <property type="entry name" value="Small_GTP-bd"/>
</dbReference>
<dbReference type="RefSeq" id="WP_100277632.1">
    <property type="nucleotide sequence ID" value="NZ_CP018799.1"/>
</dbReference>
<dbReference type="GO" id="GO:0005829">
    <property type="term" value="C:cytosol"/>
    <property type="evidence" value="ECO:0007669"/>
    <property type="project" value="TreeGrafter"/>
</dbReference>
<feature type="compositionally biased region" description="Basic and acidic residues" evidence="9">
    <location>
        <begin position="400"/>
        <end position="427"/>
    </location>
</feature>
<feature type="binding site" evidence="7">
    <location>
        <begin position="542"/>
        <end position="549"/>
    </location>
    <ligand>
        <name>GTP</name>
        <dbReference type="ChEBI" id="CHEBI:37565"/>
    </ligand>
</feature>
<dbReference type="Pfam" id="PF11987">
    <property type="entry name" value="IF-2"/>
    <property type="match status" value="1"/>
</dbReference>
<comment type="caution">
    <text evidence="7">Lacks conserved residue(s) required for the propagation of feature annotation.</text>
</comment>
<dbReference type="SUPFAM" id="SSF52540">
    <property type="entry name" value="P-loop containing nucleoside triphosphate hydrolases"/>
    <property type="match status" value="1"/>
</dbReference>
<feature type="compositionally biased region" description="Basic and acidic residues" evidence="9">
    <location>
        <begin position="84"/>
        <end position="93"/>
    </location>
</feature>
<dbReference type="Gene3D" id="3.40.50.300">
    <property type="entry name" value="P-loop containing nucleotide triphosphate hydrolases"/>
    <property type="match status" value="1"/>
</dbReference>
<dbReference type="Pfam" id="PF22042">
    <property type="entry name" value="EF-G_D2"/>
    <property type="match status" value="1"/>
</dbReference>
<feature type="region of interest" description="Disordered" evidence="9">
    <location>
        <begin position="156"/>
        <end position="436"/>
    </location>
</feature>
<dbReference type="GO" id="GO:0003743">
    <property type="term" value="F:translation initiation factor activity"/>
    <property type="evidence" value="ECO:0007669"/>
    <property type="project" value="UniProtKB-UniRule"/>
</dbReference>
<dbReference type="GO" id="GO:0003924">
    <property type="term" value="F:GTPase activity"/>
    <property type="evidence" value="ECO:0007669"/>
    <property type="project" value="UniProtKB-UniRule"/>
</dbReference>
<gene>
    <name evidence="7" type="primary">infB</name>
    <name evidence="11" type="ORF">Ga0123461_1361</name>
</gene>
<dbReference type="NCBIfam" id="TIGR00231">
    <property type="entry name" value="small_GTP"/>
    <property type="match status" value="1"/>
</dbReference>
<evidence type="ECO:0000313" key="11">
    <source>
        <dbReference type="EMBL" id="ATX79777.1"/>
    </source>
</evidence>
<dbReference type="FunFam" id="3.40.50.10050:FF:000001">
    <property type="entry name" value="Translation initiation factor IF-2"/>
    <property type="match status" value="1"/>
</dbReference>
<name>A0A2K8KXV1_MARES</name>
<dbReference type="GO" id="GO:0005525">
    <property type="term" value="F:GTP binding"/>
    <property type="evidence" value="ECO:0007669"/>
    <property type="project" value="UniProtKB-KW"/>
</dbReference>
<dbReference type="CDD" id="cd03702">
    <property type="entry name" value="IF2_mtIF2_II"/>
    <property type="match status" value="1"/>
</dbReference>
<dbReference type="InterPro" id="IPR044145">
    <property type="entry name" value="IF2_II"/>
</dbReference>
<dbReference type="AlphaFoldDB" id="A0A2K8KXV1"/>
<dbReference type="FunFam" id="2.40.30.10:FF:000007">
    <property type="entry name" value="Translation initiation factor IF-2"/>
    <property type="match status" value="1"/>
</dbReference>
<evidence type="ECO:0000256" key="3">
    <source>
        <dbReference type="ARBA" id="ARBA00022540"/>
    </source>
</evidence>
<evidence type="ECO:0000256" key="6">
    <source>
        <dbReference type="ARBA" id="ARBA00023134"/>
    </source>
</evidence>
<dbReference type="SUPFAM" id="SSF52156">
    <property type="entry name" value="Initiation factor IF2/eIF5b, domain 3"/>
    <property type="match status" value="1"/>
</dbReference>
<keyword evidence="7" id="KW-0963">Cytoplasm</keyword>
<evidence type="ECO:0000256" key="1">
    <source>
        <dbReference type="ARBA" id="ARBA00007733"/>
    </source>
</evidence>
<dbReference type="FunFam" id="2.40.30.10:FF:000008">
    <property type="entry name" value="Translation initiation factor IF-2"/>
    <property type="match status" value="1"/>
</dbReference>
<dbReference type="EMBL" id="CP018799">
    <property type="protein sequence ID" value="ATX79777.1"/>
    <property type="molecule type" value="Genomic_DNA"/>
</dbReference>
<dbReference type="InterPro" id="IPR000178">
    <property type="entry name" value="TF_IF2_bacterial-like"/>
</dbReference>